<accession>A0AAV2FQF3</accession>
<feature type="transmembrane region" description="Helical" evidence="1">
    <location>
        <begin position="20"/>
        <end position="40"/>
    </location>
</feature>
<evidence type="ECO:0000313" key="3">
    <source>
        <dbReference type="Proteomes" id="UP001497516"/>
    </source>
</evidence>
<dbReference type="PANTHER" id="PTHR34658:SF5">
    <property type="entry name" value="PROTEIN, PUTATIVE-RELATED"/>
    <property type="match status" value="1"/>
</dbReference>
<evidence type="ECO:0000313" key="2">
    <source>
        <dbReference type="EMBL" id="CAL1400564.1"/>
    </source>
</evidence>
<keyword evidence="1" id="KW-1133">Transmembrane helix</keyword>
<evidence type="ECO:0000256" key="1">
    <source>
        <dbReference type="SAM" id="Phobius"/>
    </source>
</evidence>
<gene>
    <name evidence="2" type="ORF">LTRI10_LOCUS40682</name>
</gene>
<dbReference type="AlphaFoldDB" id="A0AAV2FQF3"/>
<dbReference type="PANTHER" id="PTHR34658">
    <property type="entry name" value="OS01G0151800 PROTEIN"/>
    <property type="match status" value="1"/>
</dbReference>
<organism evidence="2 3">
    <name type="scientific">Linum trigynum</name>
    <dbReference type="NCBI Taxonomy" id="586398"/>
    <lineage>
        <taxon>Eukaryota</taxon>
        <taxon>Viridiplantae</taxon>
        <taxon>Streptophyta</taxon>
        <taxon>Embryophyta</taxon>
        <taxon>Tracheophyta</taxon>
        <taxon>Spermatophyta</taxon>
        <taxon>Magnoliopsida</taxon>
        <taxon>eudicotyledons</taxon>
        <taxon>Gunneridae</taxon>
        <taxon>Pentapetalae</taxon>
        <taxon>rosids</taxon>
        <taxon>fabids</taxon>
        <taxon>Malpighiales</taxon>
        <taxon>Linaceae</taxon>
        <taxon>Linum</taxon>
    </lineage>
</organism>
<protein>
    <submittedName>
        <fullName evidence="2">Uncharacterized protein</fullName>
    </submittedName>
</protein>
<feature type="transmembrane region" description="Helical" evidence="1">
    <location>
        <begin position="104"/>
        <end position="125"/>
    </location>
</feature>
<dbReference type="Proteomes" id="UP001497516">
    <property type="component" value="Chromosome 7"/>
</dbReference>
<keyword evidence="1" id="KW-0472">Membrane</keyword>
<proteinExistence type="predicted"/>
<name>A0AAV2FQF3_9ROSI</name>
<keyword evidence="1" id="KW-0812">Transmembrane</keyword>
<dbReference type="EMBL" id="OZ034820">
    <property type="protein sequence ID" value="CAL1400564.1"/>
    <property type="molecule type" value="Genomic_DNA"/>
</dbReference>
<reference evidence="2 3" key="1">
    <citation type="submission" date="2024-04" db="EMBL/GenBank/DDBJ databases">
        <authorList>
            <person name="Fracassetti M."/>
        </authorList>
    </citation>
    <scope>NUCLEOTIDE SEQUENCE [LARGE SCALE GENOMIC DNA]</scope>
</reference>
<keyword evidence="3" id="KW-1185">Reference proteome</keyword>
<sequence>MVPIHAQIIRRLASLHWRLFLQAAAWTTLLSLTVAVASFAPELAFVSSVSSSSSAPSASAARWLFSRTAPACTGAGMVGLPIMESPREVICLPGHMVKRSNWDFFVPTVFAALVVSGSACLVRSLGLWGDVVRQN</sequence>